<evidence type="ECO:0000256" key="2">
    <source>
        <dbReference type="ARBA" id="ARBA00022692"/>
    </source>
</evidence>
<dbReference type="InterPro" id="IPR007016">
    <property type="entry name" value="O-antigen_ligase-rel_domated"/>
</dbReference>
<dbReference type="Proteomes" id="UP001162030">
    <property type="component" value="Chromosome"/>
</dbReference>
<keyword evidence="7" id="KW-0436">Ligase</keyword>
<dbReference type="Pfam" id="PF04932">
    <property type="entry name" value="Wzy_C"/>
    <property type="match status" value="1"/>
</dbReference>
<evidence type="ECO:0000256" key="3">
    <source>
        <dbReference type="ARBA" id="ARBA00022989"/>
    </source>
</evidence>
<gene>
    <name evidence="7" type="ORF">MSZNOR_4326</name>
</gene>
<dbReference type="PANTHER" id="PTHR37422:SF13">
    <property type="entry name" value="LIPOPOLYSACCHARIDE BIOSYNTHESIS PROTEIN PA4999-RELATED"/>
    <property type="match status" value="1"/>
</dbReference>
<keyword evidence="2 5" id="KW-0812">Transmembrane</keyword>
<name>A0ABM9I7V1_9GAMM</name>
<evidence type="ECO:0000313" key="8">
    <source>
        <dbReference type="Proteomes" id="UP001162030"/>
    </source>
</evidence>
<comment type="subcellular location">
    <subcellularLocation>
        <location evidence="1">Membrane</location>
        <topology evidence="1">Multi-pass membrane protein</topology>
    </subcellularLocation>
</comment>
<organism evidence="7 8">
    <name type="scientific">Methylocaldum szegediense</name>
    <dbReference type="NCBI Taxonomy" id="73780"/>
    <lineage>
        <taxon>Bacteria</taxon>
        <taxon>Pseudomonadati</taxon>
        <taxon>Pseudomonadota</taxon>
        <taxon>Gammaproteobacteria</taxon>
        <taxon>Methylococcales</taxon>
        <taxon>Methylococcaceae</taxon>
        <taxon>Methylocaldum</taxon>
    </lineage>
</organism>
<evidence type="ECO:0000259" key="6">
    <source>
        <dbReference type="Pfam" id="PF04932"/>
    </source>
</evidence>
<keyword evidence="4 5" id="KW-0472">Membrane</keyword>
<sequence length="439" mass="49373">MIAGVIAPPIHKYTDYTGVTATLAFAFFAWLSVAGANIALALFSLAFLLAPSAWKMFRRDPMFRLFAAFAIYTAIGVYVAIDEFPDTHKLQARDASNWLKLFAFLPLAWWLRGDLRRIHRTLILAAAGLLIGMLWKADWSNLYHMTVTERTGFKLRIIFAGLVSASAILGLLVFTPRIWSSRAGTPHDLLRLACWLGALYLSSFMLLSSKSRGAWLATLIALPIAFGIRCFSNGGETDLPLRKSVPFLLLALGLVASLFALNQDEIRTRLTEENRVVSSILQGKSEPLPRTSISFRHDVQIFGLQKFLQRPWFGWGPGSTEHLIEISGQPELIHPQEKGADWMDHFHNTYLEILVRFGLLGALVLLATVFLMIKNVWRGYKTGVLPKDHFAFLTGCFLLFAVWSLFDFRILHGDCRAYWILLAGIAHSFAWHPKVASYD</sequence>
<feature type="transmembrane region" description="Helical" evidence="5">
    <location>
        <begin position="157"/>
        <end position="177"/>
    </location>
</feature>
<dbReference type="InterPro" id="IPR051533">
    <property type="entry name" value="WaaL-like"/>
</dbReference>
<protein>
    <submittedName>
        <fullName evidence="7">O-antigen ligase</fullName>
        <ecNumber evidence="7">2.4.1.-</ecNumber>
    </submittedName>
</protein>
<evidence type="ECO:0000256" key="1">
    <source>
        <dbReference type="ARBA" id="ARBA00004141"/>
    </source>
</evidence>
<feature type="transmembrane region" description="Helical" evidence="5">
    <location>
        <begin position="118"/>
        <end position="137"/>
    </location>
</feature>
<feature type="transmembrane region" description="Helical" evidence="5">
    <location>
        <begin position="213"/>
        <end position="232"/>
    </location>
</feature>
<feature type="transmembrane region" description="Helical" evidence="5">
    <location>
        <begin position="23"/>
        <end position="50"/>
    </location>
</feature>
<reference evidence="7 8" key="1">
    <citation type="submission" date="2023-03" db="EMBL/GenBank/DDBJ databases">
        <authorList>
            <person name="Pearce D."/>
        </authorList>
    </citation>
    <scope>NUCLEOTIDE SEQUENCE [LARGE SCALE GENOMIC DNA]</scope>
    <source>
        <strain evidence="7">Msz</strain>
    </source>
</reference>
<dbReference type="GO" id="GO:0016757">
    <property type="term" value="F:glycosyltransferase activity"/>
    <property type="evidence" value="ECO:0007669"/>
    <property type="project" value="UniProtKB-KW"/>
</dbReference>
<keyword evidence="3 5" id="KW-1133">Transmembrane helix</keyword>
<evidence type="ECO:0000256" key="4">
    <source>
        <dbReference type="ARBA" id="ARBA00023136"/>
    </source>
</evidence>
<feature type="transmembrane region" description="Helical" evidence="5">
    <location>
        <begin position="353"/>
        <end position="377"/>
    </location>
</feature>
<feature type="transmembrane region" description="Helical" evidence="5">
    <location>
        <begin position="244"/>
        <end position="261"/>
    </location>
</feature>
<dbReference type="PANTHER" id="PTHR37422">
    <property type="entry name" value="TEICHURONIC ACID BIOSYNTHESIS PROTEIN TUAE"/>
    <property type="match status" value="1"/>
</dbReference>
<feature type="transmembrane region" description="Helical" evidence="5">
    <location>
        <begin position="189"/>
        <end position="207"/>
    </location>
</feature>
<dbReference type="GO" id="GO:0016874">
    <property type="term" value="F:ligase activity"/>
    <property type="evidence" value="ECO:0007669"/>
    <property type="project" value="UniProtKB-KW"/>
</dbReference>
<dbReference type="EC" id="2.4.1.-" evidence="7"/>
<dbReference type="EMBL" id="OX458333">
    <property type="protein sequence ID" value="CAI8945164.1"/>
    <property type="molecule type" value="Genomic_DNA"/>
</dbReference>
<keyword evidence="8" id="KW-1185">Reference proteome</keyword>
<feature type="domain" description="O-antigen ligase-related" evidence="6">
    <location>
        <begin position="198"/>
        <end position="366"/>
    </location>
</feature>
<evidence type="ECO:0000256" key="5">
    <source>
        <dbReference type="SAM" id="Phobius"/>
    </source>
</evidence>
<keyword evidence="7" id="KW-0808">Transferase</keyword>
<feature type="transmembrane region" description="Helical" evidence="5">
    <location>
        <begin position="62"/>
        <end position="81"/>
    </location>
</feature>
<accession>A0ABM9I7V1</accession>
<feature type="transmembrane region" description="Helical" evidence="5">
    <location>
        <begin position="389"/>
        <end position="406"/>
    </location>
</feature>
<evidence type="ECO:0000313" key="7">
    <source>
        <dbReference type="EMBL" id="CAI8945164.1"/>
    </source>
</evidence>
<keyword evidence="7" id="KW-0328">Glycosyltransferase</keyword>
<proteinExistence type="predicted"/>
<dbReference type="RefSeq" id="WP_162144278.1">
    <property type="nucleotide sequence ID" value="NZ_OX458333.1"/>
</dbReference>